<dbReference type="Proteomes" id="UP000324575">
    <property type="component" value="Unassembled WGS sequence"/>
</dbReference>
<sequence length="73" mass="8747">MKRKISDALVEWKNSRNRMPLIVNGARQVGKTYIIEQFGREHFENYVLLNMEMEGVLCEFIDRDLTYSIHRRS</sequence>
<reference evidence="2 3" key="1">
    <citation type="submission" date="2019-03" db="EMBL/GenBank/DDBJ databases">
        <title>Single cell metagenomics reveals metabolic interactions within the superorganism composed of flagellate Streblomastix strix and complex community of Bacteroidetes bacteria on its surface.</title>
        <authorList>
            <person name="Treitli S.C."/>
            <person name="Kolisko M."/>
            <person name="Husnik F."/>
            <person name="Keeling P."/>
            <person name="Hampl V."/>
        </authorList>
    </citation>
    <scope>NUCLEOTIDE SEQUENCE [LARGE SCALE GENOMIC DNA]</scope>
    <source>
        <strain evidence="2">St1</strain>
    </source>
</reference>
<dbReference type="Pfam" id="PF13173">
    <property type="entry name" value="AAA_14"/>
    <property type="match status" value="1"/>
</dbReference>
<evidence type="ECO:0000313" key="2">
    <source>
        <dbReference type="EMBL" id="KAA6303499.1"/>
    </source>
</evidence>
<evidence type="ECO:0000259" key="1">
    <source>
        <dbReference type="Pfam" id="PF13173"/>
    </source>
</evidence>
<proteinExistence type="predicted"/>
<feature type="domain" description="AAA" evidence="1">
    <location>
        <begin position="18"/>
        <end position="54"/>
    </location>
</feature>
<name>A0A5M8P4R5_9BACT</name>
<dbReference type="AlphaFoldDB" id="A0A5M8P4R5"/>
<comment type="caution">
    <text evidence="2">The sequence shown here is derived from an EMBL/GenBank/DDBJ whole genome shotgun (WGS) entry which is preliminary data.</text>
</comment>
<accession>A0A5M8P4R5</accession>
<gene>
    <name evidence="2" type="ORF">EZS26_000050</name>
</gene>
<organism evidence="2 3">
    <name type="scientific">Candidatus Ordinivivax streblomastigis</name>
    <dbReference type="NCBI Taxonomy" id="2540710"/>
    <lineage>
        <taxon>Bacteria</taxon>
        <taxon>Pseudomonadati</taxon>
        <taxon>Bacteroidota</taxon>
        <taxon>Bacteroidia</taxon>
        <taxon>Bacteroidales</taxon>
        <taxon>Candidatus Ordinivivax</taxon>
    </lineage>
</organism>
<evidence type="ECO:0000313" key="3">
    <source>
        <dbReference type="Proteomes" id="UP000324575"/>
    </source>
</evidence>
<dbReference type="InterPro" id="IPR041682">
    <property type="entry name" value="AAA_14"/>
</dbReference>
<protein>
    <recommendedName>
        <fullName evidence="1">AAA domain-containing protein</fullName>
    </recommendedName>
</protein>
<dbReference type="EMBL" id="SNRX01000001">
    <property type="protein sequence ID" value="KAA6303499.1"/>
    <property type="molecule type" value="Genomic_DNA"/>
</dbReference>